<evidence type="ECO:0000259" key="5">
    <source>
        <dbReference type="SMART" id="SM00363"/>
    </source>
</evidence>
<dbReference type="Pfam" id="PF00849">
    <property type="entry name" value="PseudoU_synth_2"/>
    <property type="match status" value="1"/>
</dbReference>
<dbReference type="Gene3D" id="3.10.290.10">
    <property type="entry name" value="RNA-binding S4 domain"/>
    <property type="match status" value="1"/>
</dbReference>
<keyword evidence="2 4" id="KW-0413">Isomerase</keyword>
<gene>
    <name evidence="6" type="primary">rluB</name>
    <name evidence="6" type="ORF">WCH_DC19090</name>
</gene>
<dbReference type="InterPro" id="IPR042092">
    <property type="entry name" value="PsdUridine_s_RsuA/RluB/E/F_cat"/>
</dbReference>
<dbReference type="PROSITE" id="PS50889">
    <property type="entry name" value="S4"/>
    <property type="match status" value="1"/>
</dbReference>
<feature type="domain" description="RNA-binding S4" evidence="5">
    <location>
        <begin position="4"/>
        <end position="66"/>
    </location>
</feature>
<organism evidence="6">
    <name type="scientific">Waddlia chondrophila 2032/99</name>
    <dbReference type="NCBI Taxonomy" id="765953"/>
    <lineage>
        <taxon>Bacteria</taxon>
        <taxon>Pseudomonadati</taxon>
        <taxon>Chlamydiota</taxon>
        <taxon>Chlamydiia</taxon>
        <taxon>Parachlamydiales</taxon>
        <taxon>Waddliaceae</taxon>
        <taxon>Waddlia</taxon>
    </lineage>
</organism>
<protein>
    <recommendedName>
        <fullName evidence="4">Pseudouridine synthase</fullName>
        <ecNumber evidence="4">5.4.99.-</ecNumber>
    </recommendedName>
</protein>
<accession>F8LAK9</accession>
<dbReference type="SMART" id="SM00363">
    <property type="entry name" value="S4"/>
    <property type="match status" value="1"/>
</dbReference>
<reference evidence="6" key="1">
    <citation type="submission" date="2011-05" db="EMBL/GenBank/DDBJ databases">
        <title>Unity in variety -- the pan-genome of the Chlamydiae.</title>
        <authorList>
            <person name="Collingro A."/>
            <person name="Tischler P."/>
            <person name="Weinmaier T."/>
            <person name="Penz T."/>
            <person name="Heinz E."/>
            <person name="Brunham R.C."/>
            <person name="Read T.D."/>
            <person name="Bavoil P.M."/>
            <person name="Sachse K."/>
            <person name="Kahane S."/>
            <person name="Friedman M.G."/>
            <person name="Rattei T."/>
            <person name="Myers G.S.A."/>
            <person name="Horn M."/>
        </authorList>
    </citation>
    <scope>NUCLEOTIDE SEQUENCE</scope>
    <source>
        <strain evidence="6">2032/99</strain>
    </source>
</reference>
<evidence type="ECO:0000256" key="3">
    <source>
        <dbReference type="PROSITE-ProRule" id="PRU00182"/>
    </source>
</evidence>
<dbReference type="InterPro" id="IPR002942">
    <property type="entry name" value="S4_RNA-bd"/>
</dbReference>
<dbReference type="InterPro" id="IPR006145">
    <property type="entry name" value="PsdUridine_synth_RsuA/RluA"/>
</dbReference>
<proteinExistence type="inferred from homology"/>
<dbReference type="InterPro" id="IPR020103">
    <property type="entry name" value="PsdUridine_synth_cat_dom_sf"/>
</dbReference>
<dbReference type="InterPro" id="IPR000748">
    <property type="entry name" value="PsdUridine_synth_RsuA/RluB/E/F"/>
</dbReference>
<dbReference type="PANTHER" id="PTHR47683">
    <property type="entry name" value="PSEUDOURIDINE SYNTHASE FAMILY PROTEIN-RELATED"/>
    <property type="match status" value="1"/>
</dbReference>
<name>F8LAK9_9BACT</name>
<dbReference type="PROSITE" id="PS01149">
    <property type="entry name" value="PSI_RSU"/>
    <property type="match status" value="1"/>
</dbReference>
<dbReference type="Pfam" id="PF01479">
    <property type="entry name" value="S4"/>
    <property type="match status" value="1"/>
</dbReference>
<dbReference type="FunFam" id="3.10.290.10:FF:000003">
    <property type="entry name" value="Pseudouridine synthase"/>
    <property type="match status" value="1"/>
</dbReference>
<evidence type="ECO:0000256" key="2">
    <source>
        <dbReference type="ARBA" id="ARBA00023235"/>
    </source>
</evidence>
<dbReference type="Gene3D" id="3.30.70.580">
    <property type="entry name" value="Pseudouridine synthase I, catalytic domain, N-terminal subdomain"/>
    <property type="match status" value="1"/>
</dbReference>
<dbReference type="InterPro" id="IPR050343">
    <property type="entry name" value="RsuA_PseudoU_synthase"/>
</dbReference>
<sequence length="232" mass="25632">MNKKRIAKHLASCGIASRRKCEDLIFAGKVSVNGEVVRQPQLLVDGSEKITVSGKKVNRQEKKVYFMLNKPLNTLCSPNGKKGSKLVTDLFEGVKERLFTVGRLDKETTGLLIVTNDGEFTNQVIHPSSNIQKEYIAKTDCEISNDHLKAIAAGTSVEGVFVQPLSVKKVRKATLKVIVGEGKKREVRLLIAAAGLEVRALKRTRIGSLTLGSLPIGHWRSLTERDKQLIFE</sequence>
<dbReference type="CDD" id="cd00165">
    <property type="entry name" value="S4"/>
    <property type="match status" value="1"/>
</dbReference>
<dbReference type="Gene3D" id="3.30.70.1560">
    <property type="entry name" value="Alpha-L RNA-binding motif"/>
    <property type="match status" value="1"/>
</dbReference>
<dbReference type="EMBL" id="FR872619">
    <property type="protein sequence ID" value="CCB90519.1"/>
    <property type="molecule type" value="Genomic_DNA"/>
</dbReference>
<comment type="similarity">
    <text evidence="1 4">Belongs to the pseudouridine synthase RsuA family.</text>
</comment>
<dbReference type="SUPFAM" id="SSF55120">
    <property type="entry name" value="Pseudouridine synthase"/>
    <property type="match status" value="1"/>
</dbReference>
<dbReference type="CDD" id="cd02870">
    <property type="entry name" value="PseudoU_synth_RsuA_like"/>
    <property type="match status" value="1"/>
</dbReference>
<evidence type="ECO:0000256" key="4">
    <source>
        <dbReference type="RuleBase" id="RU003887"/>
    </source>
</evidence>
<keyword evidence="3" id="KW-0694">RNA-binding</keyword>
<dbReference type="InterPro" id="IPR036986">
    <property type="entry name" value="S4_RNA-bd_sf"/>
</dbReference>
<evidence type="ECO:0000313" key="6">
    <source>
        <dbReference type="EMBL" id="CCB90519.1"/>
    </source>
</evidence>
<dbReference type="AlphaFoldDB" id="F8LAK9"/>
<dbReference type="GO" id="GO:0003723">
    <property type="term" value="F:RNA binding"/>
    <property type="evidence" value="ECO:0007669"/>
    <property type="project" value="UniProtKB-KW"/>
</dbReference>
<dbReference type="EC" id="5.4.99.-" evidence="4"/>
<dbReference type="PANTHER" id="PTHR47683:SF2">
    <property type="entry name" value="RNA-BINDING S4 DOMAIN-CONTAINING PROTEIN"/>
    <property type="match status" value="1"/>
</dbReference>
<evidence type="ECO:0000256" key="1">
    <source>
        <dbReference type="ARBA" id="ARBA00008348"/>
    </source>
</evidence>
<dbReference type="NCBIfam" id="TIGR00093">
    <property type="entry name" value="pseudouridine synthase"/>
    <property type="match status" value="1"/>
</dbReference>
<dbReference type="InterPro" id="IPR020094">
    <property type="entry name" value="TruA/RsuA/RluB/E/F_N"/>
</dbReference>
<dbReference type="SUPFAM" id="SSF55174">
    <property type="entry name" value="Alpha-L RNA-binding motif"/>
    <property type="match status" value="1"/>
</dbReference>
<dbReference type="GO" id="GO:0000455">
    <property type="term" value="P:enzyme-directed rRNA pseudouridine synthesis"/>
    <property type="evidence" value="ECO:0007669"/>
    <property type="project" value="UniProtKB-ARBA"/>
</dbReference>
<dbReference type="InterPro" id="IPR018496">
    <property type="entry name" value="PsdUridine_synth_RsuA/RluB_CS"/>
</dbReference>
<dbReference type="GO" id="GO:0120159">
    <property type="term" value="F:rRNA pseudouridine synthase activity"/>
    <property type="evidence" value="ECO:0007669"/>
    <property type="project" value="UniProtKB-ARBA"/>
</dbReference>